<evidence type="ECO:0000313" key="4">
    <source>
        <dbReference type="Proteomes" id="UP000365297"/>
    </source>
</evidence>
<dbReference type="RefSeq" id="WP_075141058.1">
    <property type="nucleotide sequence ID" value="NZ_LNNQ01000015.1"/>
</dbReference>
<organism evidence="1 4">
    <name type="scientific">Listeria monocytogenes</name>
    <dbReference type="NCBI Taxonomy" id="1639"/>
    <lineage>
        <taxon>Bacteria</taxon>
        <taxon>Bacillati</taxon>
        <taxon>Bacillota</taxon>
        <taxon>Bacilli</taxon>
        <taxon>Bacillales</taxon>
        <taxon>Listeriaceae</taxon>
        <taxon>Listeria</taxon>
    </lineage>
</organism>
<accession>A0A9P1T1S5</accession>
<dbReference type="EMBL" id="QXLS01000002">
    <property type="protein sequence ID" value="RKA09307.1"/>
    <property type="molecule type" value="Genomic_DNA"/>
</dbReference>
<dbReference type="Pfam" id="PF11753">
    <property type="entry name" value="DUF3310"/>
    <property type="match status" value="1"/>
</dbReference>
<proteinExistence type="predicted"/>
<evidence type="ECO:0000313" key="1">
    <source>
        <dbReference type="EMBL" id="EAC5551407.1"/>
    </source>
</evidence>
<protein>
    <submittedName>
        <fullName evidence="1">DUF3310 domain-containing protein</fullName>
    </submittedName>
</protein>
<dbReference type="AlphaFoldDB" id="A0A9P1T1S5"/>
<dbReference type="InterPro" id="IPR021739">
    <property type="entry name" value="SaV-like"/>
</dbReference>
<dbReference type="Proteomes" id="UP000365297">
    <property type="component" value="Unassembled WGS sequence"/>
</dbReference>
<dbReference type="EMBL" id="AAAIXK010000008">
    <property type="protein sequence ID" value="EAC5551407.1"/>
    <property type="molecule type" value="Genomic_DNA"/>
</dbReference>
<name>A0A9P1T1S5_LISMN</name>
<sequence length="112" mass="12989">MKNELDNVNPAHYRQGAMQTIDVMKAKLTTEEFRGHLKGCILKYVTREKLKNGIEDLEKAQWYLDYLIAFDTNQPFKSHAEIEEMLAQQDVLEAGLQDMQNRLTREAGSENE</sequence>
<dbReference type="Proteomes" id="UP000272537">
    <property type="component" value="Unassembled WGS sequence"/>
</dbReference>
<reference evidence="1 4" key="2">
    <citation type="submission" date="2018-06" db="EMBL/GenBank/DDBJ databases">
        <authorList>
            <consortium name="GenomeTrakr: Next Generation Sequencing Network for Food Pathogen Tracability"/>
        </authorList>
    </citation>
    <scope>NUCLEOTIDE SEQUENCE [LARGE SCALE GENOMIC DNA]</scope>
    <source>
        <strain evidence="1 4">FDA00007096</strain>
    </source>
</reference>
<gene>
    <name evidence="1" type="ORF">ARY78_13305</name>
    <name evidence="2" type="ORF">DYZ80_00949</name>
</gene>
<evidence type="ECO:0000313" key="3">
    <source>
        <dbReference type="Proteomes" id="UP000272537"/>
    </source>
</evidence>
<evidence type="ECO:0000313" key="2">
    <source>
        <dbReference type="EMBL" id="RKA09307.1"/>
    </source>
</evidence>
<reference evidence="2 3" key="1">
    <citation type="journal article" date="2018" name="BMC Genomics">
        <title>Genes significantly associated with lineage II food isolates of Listeria monocytogenes.</title>
        <authorList>
            <person name="Pirone-Davies C."/>
            <person name="Chen Y."/>
            <person name="Pightling A."/>
            <person name="Ryan G."/>
            <person name="Wang Y."/>
            <person name="Yao K."/>
            <person name="Hoffmann M."/>
            <person name="Allard M.W."/>
        </authorList>
    </citation>
    <scope>NUCLEOTIDE SEQUENCE [LARGE SCALE GENOMIC DNA]</scope>
    <source>
        <strain evidence="2 3">PNUSAL000550</strain>
    </source>
</reference>
<comment type="caution">
    <text evidence="1">The sequence shown here is derived from an EMBL/GenBank/DDBJ whole genome shotgun (WGS) entry which is preliminary data.</text>
</comment>